<dbReference type="Proteomes" id="UP000651728">
    <property type="component" value="Unassembled WGS sequence"/>
</dbReference>
<gene>
    <name evidence="2" type="ORF">Mam01_24180</name>
</gene>
<dbReference type="EMBL" id="BOOB01000016">
    <property type="protein sequence ID" value="GIH32254.1"/>
    <property type="molecule type" value="Genomic_DNA"/>
</dbReference>
<name>A0ABQ4FBR9_9ACTN</name>
<reference evidence="2 3" key="1">
    <citation type="submission" date="2021-01" db="EMBL/GenBank/DDBJ databases">
        <title>Whole genome shotgun sequence of Microbispora amethystogenes NBRC 101907.</title>
        <authorList>
            <person name="Komaki H."/>
            <person name="Tamura T."/>
        </authorList>
    </citation>
    <scope>NUCLEOTIDE SEQUENCE [LARGE SCALE GENOMIC DNA]</scope>
    <source>
        <strain evidence="2 3">NBRC 101907</strain>
    </source>
</reference>
<accession>A0ABQ4FBR9</accession>
<proteinExistence type="predicted"/>
<evidence type="ECO:0000313" key="3">
    <source>
        <dbReference type="Proteomes" id="UP000651728"/>
    </source>
</evidence>
<feature type="compositionally biased region" description="Basic and acidic residues" evidence="1">
    <location>
        <begin position="130"/>
        <end position="139"/>
    </location>
</feature>
<keyword evidence="3" id="KW-1185">Reference proteome</keyword>
<feature type="region of interest" description="Disordered" evidence="1">
    <location>
        <begin position="130"/>
        <end position="149"/>
    </location>
</feature>
<evidence type="ECO:0000313" key="2">
    <source>
        <dbReference type="EMBL" id="GIH32254.1"/>
    </source>
</evidence>
<sequence>MLMRSSSRSALARTAAATAANPGTTGPPLTAEPNARLTVRTASSTFSCRMWRRRRGELHRAARTDAGEGGGGELGVVGVGGQPLDDLAVLVHEMDVERRVQIDVPVRRGERAAQPAGLGRAEEARLVVRDERRRGREPSGRPAGRVGEAHRQAVAAAQYLPSCRAVRDWRRCRWVAVQ</sequence>
<feature type="region of interest" description="Disordered" evidence="1">
    <location>
        <begin position="1"/>
        <end position="32"/>
    </location>
</feature>
<feature type="compositionally biased region" description="Low complexity" evidence="1">
    <location>
        <begin position="1"/>
        <end position="31"/>
    </location>
</feature>
<evidence type="ECO:0000256" key="1">
    <source>
        <dbReference type="SAM" id="MobiDB-lite"/>
    </source>
</evidence>
<organism evidence="2 3">
    <name type="scientific">Microbispora amethystogenes</name>
    <dbReference type="NCBI Taxonomy" id="1427754"/>
    <lineage>
        <taxon>Bacteria</taxon>
        <taxon>Bacillati</taxon>
        <taxon>Actinomycetota</taxon>
        <taxon>Actinomycetes</taxon>
        <taxon>Streptosporangiales</taxon>
        <taxon>Streptosporangiaceae</taxon>
        <taxon>Microbispora</taxon>
    </lineage>
</organism>
<comment type="caution">
    <text evidence="2">The sequence shown here is derived from an EMBL/GenBank/DDBJ whole genome shotgun (WGS) entry which is preliminary data.</text>
</comment>
<protein>
    <submittedName>
        <fullName evidence="2">Uncharacterized protein</fullName>
    </submittedName>
</protein>